<dbReference type="Proteomes" id="UP001519460">
    <property type="component" value="Unassembled WGS sequence"/>
</dbReference>
<dbReference type="AlphaFoldDB" id="A0ABD0KDS0"/>
<reference evidence="4 5" key="1">
    <citation type="journal article" date="2023" name="Sci. Data">
        <title>Genome assembly of the Korean intertidal mud-creeper Batillaria attramentaria.</title>
        <authorList>
            <person name="Patra A.K."/>
            <person name="Ho P.T."/>
            <person name="Jun S."/>
            <person name="Lee S.J."/>
            <person name="Kim Y."/>
            <person name="Won Y.J."/>
        </authorList>
    </citation>
    <scope>NUCLEOTIDE SEQUENCE [LARGE SCALE GENOMIC DNA]</scope>
    <source>
        <strain evidence="4">Wonlab-2016</strain>
    </source>
</reference>
<dbReference type="Pfam" id="PF22178">
    <property type="entry name" value="Gp5_trimer_C"/>
    <property type="match status" value="1"/>
</dbReference>
<evidence type="ECO:0000313" key="4">
    <source>
        <dbReference type="EMBL" id="KAK7485251.1"/>
    </source>
</evidence>
<feature type="compositionally biased region" description="Basic and acidic residues" evidence="1">
    <location>
        <begin position="597"/>
        <end position="606"/>
    </location>
</feature>
<evidence type="ECO:0000313" key="5">
    <source>
        <dbReference type="Proteomes" id="UP001519460"/>
    </source>
</evidence>
<name>A0ABD0KDS0_9CAEN</name>
<dbReference type="SUPFAM" id="SSF69349">
    <property type="entry name" value="Phage fibre proteins"/>
    <property type="match status" value="2"/>
</dbReference>
<dbReference type="EMBL" id="JACVVK020000197">
    <property type="protein sequence ID" value="KAK7485251.1"/>
    <property type="molecule type" value="Genomic_DNA"/>
</dbReference>
<feature type="transmembrane region" description="Helical" evidence="2">
    <location>
        <begin position="128"/>
        <end position="148"/>
    </location>
</feature>
<keyword evidence="2" id="KW-0472">Membrane</keyword>
<feature type="region of interest" description="Disordered" evidence="1">
    <location>
        <begin position="597"/>
        <end position="649"/>
    </location>
</feature>
<keyword evidence="2" id="KW-0812">Transmembrane</keyword>
<feature type="region of interest" description="Disordered" evidence="1">
    <location>
        <begin position="307"/>
        <end position="327"/>
    </location>
</feature>
<protein>
    <recommendedName>
        <fullName evidence="3">Gp5/Type VI secretion system Vgr C-terminal trimerisation domain-containing protein</fullName>
    </recommendedName>
</protein>
<evidence type="ECO:0000256" key="1">
    <source>
        <dbReference type="SAM" id="MobiDB-lite"/>
    </source>
</evidence>
<feature type="region of interest" description="Disordered" evidence="1">
    <location>
        <begin position="165"/>
        <end position="197"/>
    </location>
</feature>
<keyword evidence="5" id="KW-1185">Reference proteome</keyword>
<proteinExistence type="predicted"/>
<comment type="caution">
    <text evidence="4">The sequence shown here is derived from an EMBL/GenBank/DDBJ whole genome shotgun (WGS) entry which is preliminary data.</text>
</comment>
<feature type="domain" description="Gp5/Type VI secretion system Vgr C-terminal trimerisation" evidence="3">
    <location>
        <begin position="430"/>
        <end position="496"/>
    </location>
</feature>
<evidence type="ECO:0000259" key="3">
    <source>
        <dbReference type="Pfam" id="PF22178"/>
    </source>
</evidence>
<accession>A0ABD0KDS0</accession>
<gene>
    <name evidence="4" type="ORF">BaRGS_00023502</name>
</gene>
<evidence type="ECO:0000256" key="2">
    <source>
        <dbReference type="SAM" id="Phobius"/>
    </source>
</evidence>
<organism evidence="4 5">
    <name type="scientific">Batillaria attramentaria</name>
    <dbReference type="NCBI Taxonomy" id="370345"/>
    <lineage>
        <taxon>Eukaryota</taxon>
        <taxon>Metazoa</taxon>
        <taxon>Spiralia</taxon>
        <taxon>Lophotrochozoa</taxon>
        <taxon>Mollusca</taxon>
        <taxon>Gastropoda</taxon>
        <taxon>Caenogastropoda</taxon>
        <taxon>Sorbeoconcha</taxon>
        <taxon>Cerithioidea</taxon>
        <taxon>Batillariidae</taxon>
        <taxon>Batillaria</taxon>
    </lineage>
</organism>
<keyword evidence="2" id="KW-1133">Transmembrane helix</keyword>
<sequence length="649" mass="68600">MVQTVVPVSIMVTECSNGAGQLSLCPCEYYVLNVPVVQTVVRVSSIYILNVNTVCWSKVVRNEMVVFEGNTSYMVRGADNYSLNIDATPGIQHKVVVQALTATGKLGPPSPPVFGVPQENKEEDNRPIWIITAVASVVVFACVIFIICKVKLCYSNRRAKLDLMRDVKPRPNRRRKREPSPSSPSRQPLDPQTSANTGETFLSLESGVNGLNRAAGATAENAAWHPQSVASVVLDVDCSIDNGNIPQYPEHSNSRDRQQEDNMDIGAEGLAESRSPRVEAARNPGYLPRFWLPDELKEWQNAPPGVTEEGCNKKDNPVPLQPVKPAAGNDTKYEGKELCVDEQAIPCTVTSPSVMSGNVQEPSAYVRQVPSEGKELCVDEQAIPCTATSPSVMSGNVQEPSAYVRQVPSPYVRHQEAVDPYLMVGNGGVVGRDATGTVGHDVTGTVGHDVTGTVGHDVTGTVGRDVTGTVGHGVTDTVGHNVTGTVGHSVTGAVGAYDFIGTVGHYVTGTVGHDVTGTVGHDVTSTMGHDVTGTVGRDVTGTVGHGVTDTVGHNVTGTVGHSVTGAVGAYVTVGYPNADDGHPVGSYVRCENWGGEHHANSDEGSREPSAAAAHGRNSPSFLGVSRPDNRGSQDGQGETGLSDYLQISK</sequence>
<dbReference type="InterPro" id="IPR054030">
    <property type="entry name" value="Gp5_Vgr_C"/>
</dbReference>